<gene>
    <name evidence="2" type="ORF">TSPGSL018_30819</name>
</gene>
<keyword evidence="1" id="KW-0732">Signal</keyword>
<name>A0A061QJ87_9CHLO</name>
<organism evidence="2">
    <name type="scientific">Tetraselmis sp. GSL018</name>
    <dbReference type="NCBI Taxonomy" id="582737"/>
    <lineage>
        <taxon>Eukaryota</taxon>
        <taxon>Viridiplantae</taxon>
        <taxon>Chlorophyta</taxon>
        <taxon>core chlorophytes</taxon>
        <taxon>Chlorodendrophyceae</taxon>
        <taxon>Chlorodendrales</taxon>
        <taxon>Chlorodendraceae</taxon>
        <taxon>Tetraselmis</taxon>
    </lineage>
</organism>
<dbReference type="SUPFAM" id="SSF52540">
    <property type="entry name" value="P-loop containing nucleoside triphosphate hydrolases"/>
    <property type="match status" value="1"/>
</dbReference>
<sequence length="417" mass="46283">STSQVSVPVHFSLLFLATLRFSLVTADHCIGCEKHRRVYLHIGSHKAGSTTLQSYLSEHGGLGKHVTYPHVCPEIFENTPAKGFYQLQNLLCSPSKSLIDRLLAWDPATDNCKPTFPTYERALNSVNGDVIISSENFEDCDKRGFAAVRDWLLQFFEEVEVVGFYRDSQAFALSMTRQWEKTLEFSNTAEDILVADVKSSSICHGLSGNCVDLLASVFGPSHVHIVSFDGVVQAGKALHDVVACDVIGVPDCVNGSLKGVQEQKLRNITPESLLFDVISIFNSVSATLGCSKRMSIRHNLPEARAILEELRPRLPNISSVLGLSLVEYHTKQSVMWCIPRSSLPAREAHLKRRIEDPSSKVHWYYFENSFEAAPHTNVFCGLDIQYVMDDLSMRRAFLARVSNCPKLSANTTSGSAV</sequence>
<evidence type="ECO:0000313" key="2">
    <source>
        <dbReference type="EMBL" id="JAC59693.1"/>
    </source>
</evidence>
<dbReference type="AlphaFoldDB" id="A0A061QJ87"/>
<proteinExistence type="predicted"/>
<feature type="signal peptide" evidence="1">
    <location>
        <begin position="1"/>
        <end position="26"/>
    </location>
</feature>
<reference evidence="2" key="1">
    <citation type="submission" date="2014-05" db="EMBL/GenBank/DDBJ databases">
        <title>The transcriptome of the halophilic microalga Tetraselmis sp. GSL018 isolated from the Great Salt Lake, Utah.</title>
        <authorList>
            <person name="Jinkerson R.E."/>
            <person name="D'Adamo S."/>
            <person name="Posewitz M.C."/>
        </authorList>
    </citation>
    <scope>NUCLEOTIDE SEQUENCE</scope>
    <source>
        <strain evidence="2">GSL018</strain>
    </source>
</reference>
<dbReference type="Gene3D" id="3.40.50.300">
    <property type="entry name" value="P-loop containing nucleotide triphosphate hydrolases"/>
    <property type="match status" value="1"/>
</dbReference>
<dbReference type="EMBL" id="GBEZ01027641">
    <property type="protein sequence ID" value="JAC59693.1"/>
    <property type="molecule type" value="Transcribed_RNA"/>
</dbReference>
<accession>A0A061QJ87</accession>
<dbReference type="InterPro" id="IPR027417">
    <property type="entry name" value="P-loop_NTPase"/>
</dbReference>
<evidence type="ECO:0000256" key="1">
    <source>
        <dbReference type="SAM" id="SignalP"/>
    </source>
</evidence>
<feature type="chain" id="PRO_5001605259" description="Sulfotransferase" evidence="1">
    <location>
        <begin position="27"/>
        <end position="417"/>
    </location>
</feature>
<protein>
    <recommendedName>
        <fullName evidence="3">Sulfotransferase</fullName>
    </recommendedName>
</protein>
<evidence type="ECO:0008006" key="3">
    <source>
        <dbReference type="Google" id="ProtNLM"/>
    </source>
</evidence>
<feature type="non-terminal residue" evidence="2">
    <location>
        <position position="1"/>
    </location>
</feature>